<proteinExistence type="inferred from homology"/>
<organism evidence="3">
    <name type="scientific">Triatoma dimidiata</name>
    <name type="common">Kissing bug</name>
    <name type="synonym">Meccus dimidiatus</name>
    <dbReference type="NCBI Taxonomy" id="72491"/>
    <lineage>
        <taxon>Eukaryota</taxon>
        <taxon>Metazoa</taxon>
        <taxon>Ecdysozoa</taxon>
        <taxon>Arthropoda</taxon>
        <taxon>Hexapoda</taxon>
        <taxon>Insecta</taxon>
        <taxon>Pterygota</taxon>
        <taxon>Neoptera</taxon>
        <taxon>Paraneoptera</taxon>
        <taxon>Hemiptera</taxon>
        <taxon>Heteroptera</taxon>
        <taxon>Panheteroptera</taxon>
        <taxon>Cimicomorpha</taxon>
        <taxon>Reduviidae</taxon>
        <taxon>Triatominae</taxon>
        <taxon>Triatoma</taxon>
    </lineage>
</organism>
<dbReference type="InterPro" id="IPR007967">
    <property type="entry name" value="GSKIP_dom"/>
</dbReference>
<comment type="similarity">
    <text evidence="1">Belongs to the GSKIP family.</text>
</comment>
<dbReference type="EMBL" id="GECL01001141">
    <property type="protein sequence ID" value="JAP04983.1"/>
    <property type="molecule type" value="Transcribed_RNA"/>
</dbReference>
<dbReference type="SUPFAM" id="SSF103107">
    <property type="entry name" value="Hypothetical protein c14orf129, hspc210"/>
    <property type="match status" value="1"/>
</dbReference>
<dbReference type="GO" id="GO:0019207">
    <property type="term" value="F:kinase regulator activity"/>
    <property type="evidence" value="ECO:0007669"/>
    <property type="project" value="TreeGrafter"/>
</dbReference>
<evidence type="ECO:0000313" key="3">
    <source>
        <dbReference type="EMBL" id="JAP04983.1"/>
    </source>
</evidence>
<dbReference type="Pfam" id="PF05303">
    <property type="entry name" value="GSKIP_dom"/>
    <property type="match status" value="1"/>
</dbReference>
<dbReference type="GO" id="GO:0060828">
    <property type="term" value="P:regulation of canonical Wnt signaling pathway"/>
    <property type="evidence" value="ECO:0007669"/>
    <property type="project" value="InterPro"/>
</dbReference>
<dbReference type="GO" id="GO:0005737">
    <property type="term" value="C:cytoplasm"/>
    <property type="evidence" value="ECO:0007669"/>
    <property type="project" value="TreeGrafter"/>
</dbReference>
<feature type="domain" description="GSKIP" evidence="2">
    <location>
        <begin position="5"/>
        <end position="106"/>
    </location>
</feature>
<dbReference type="InterPro" id="IPR037395">
    <property type="entry name" value="GSKIP"/>
</dbReference>
<name>A0A0V0GAM6_TRIDM</name>
<evidence type="ECO:0000259" key="2">
    <source>
        <dbReference type="Pfam" id="PF05303"/>
    </source>
</evidence>
<dbReference type="PANTHER" id="PTHR12490">
    <property type="entry name" value="GSK3B-INTERACTING PROTEIN"/>
    <property type="match status" value="1"/>
</dbReference>
<dbReference type="GO" id="GO:0051018">
    <property type="term" value="F:protein kinase A binding"/>
    <property type="evidence" value="ECO:0007669"/>
    <property type="project" value="TreeGrafter"/>
</dbReference>
<dbReference type="InterPro" id="IPR023231">
    <property type="entry name" value="GSKIP_dom_sf"/>
</dbReference>
<feature type="non-terminal residue" evidence="3">
    <location>
        <position position="1"/>
    </location>
</feature>
<reference evidence="3" key="1">
    <citation type="journal article" date="2018" name="J. Proteomics">
        <title>Exploring the molecular complexity of Triatoma dimidiata sialome.</title>
        <authorList>
            <person name="Santiago P.B."/>
            <person name="de Araujo C.N."/>
            <person name="Charneau S."/>
            <person name="Bastos I.M.D."/>
            <person name="Assumpcao T.C.F."/>
            <person name="Queiroz R.M.L."/>
            <person name="Praca Y.R."/>
            <person name="Cordeiro T.M."/>
            <person name="Garcia C.H.S."/>
            <person name="da Silva I.G."/>
            <person name="Raiol T."/>
            <person name="Motta F.N."/>
            <person name="de Araujo Oliveira J.V."/>
            <person name="de Sousa M.V."/>
            <person name="Ribeiro J.M.C."/>
            <person name="de Santana J.M."/>
        </authorList>
    </citation>
    <scope>NUCLEOTIDE SEQUENCE</scope>
    <source>
        <strain evidence="3">Santander</strain>
        <tissue evidence="3">Salivary glands</tissue>
    </source>
</reference>
<dbReference type="PANTHER" id="PTHR12490:SF4">
    <property type="entry name" value="GSK3B-INTERACTING PROTEIN"/>
    <property type="match status" value="1"/>
</dbReference>
<protein>
    <recommendedName>
        <fullName evidence="2">GSKIP domain-containing protein</fullName>
    </recommendedName>
</protein>
<evidence type="ECO:0000256" key="1">
    <source>
        <dbReference type="ARBA" id="ARBA00009571"/>
    </source>
</evidence>
<dbReference type="AlphaFoldDB" id="A0A0V0GAM6"/>
<dbReference type="Gene3D" id="3.30.2280.10">
    <property type="entry name" value="Hypothetical protein (hspc210)"/>
    <property type="match status" value="1"/>
</dbReference>
<accession>A0A0V0GAM6</accession>
<sequence>EHDWRAEAAAVIQDIQDLVNDVSISSELQSNNKVIFLNLTTLENNGYTVELSALGFRIVGTAHDSFNEIPSLDQQYYDTPYALLSTVSQSYQERLSSCLAQKLQALANECTNKCE</sequence>